<feature type="compositionally biased region" description="Basic and acidic residues" evidence="1">
    <location>
        <begin position="606"/>
        <end position="617"/>
    </location>
</feature>
<evidence type="ECO:0000313" key="3">
    <source>
        <dbReference type="Proteomes" id="UP000019132"/>
    </source>
</evidence>
<feature type="region of interest" description="Disordered" evidence="1">
    <location>
        <begin position="453"/>
        <end position="651"/>
    </location>
</feature>
<dbReference type="AlphaFoldDB" id="K3WTU9"/>
<evidence type="ECO:0000256" key="1">
    <source>
        <dbReference type="SAM" id="MobiDB-lite"/>
    </source>
</evidence>
<name>K3WTU9_GLOUD</name>
<accession>K3WTU9</accession>
<reference evidence="3" key="1">
    <citation type="journal article" date="2010" name="Genome Biol.">
        <title>Genome sequence of the necrotrophic plant pathogen Pythium ultimum reveals original pathogenicity mechanisms and effector repertoire.</title>
        <authorList>
            <person name="Levesque C.A."/>
            <person name="Brouwer H."/>
            <person name="Cano L."/>
            <person name="Hamilton J.P."/>
            <person name="Holt C."/>
            <person name="Huitema E."/>
            <person name="Raffaele S."/>
            <person name="Robideau G.P."/>
            <person name="Thines M."/>
            <person name="Win J."/>
            <person name="Zerillo M.M."/>
            <person name="Beakes G.W."/>
            <person name="Boore J.L."/>
            <person name="Busam D."/>
            <person name="Dumas B."/>
            <person name="Ferriera S."/>
            <person name="Fuerstenberg S.I."/>
            <person name="Gachon C.M."/>
            <person name="Gaulin E."/>
            <person name="Govers F."/>
            <person name="Grenville-Briggs L."/>
            <person name="Horner N."/>
            <person name="Hostetler J."/>
            <person name="Jiang R.H."/>
            <person name="Johnson J."/>
            <person name="Krajaejun T."/>
            <person name="Lin H."/>
            <person name="Meijer H.J."/>
            <person name="Moore B."/>
            <person name="Morris P."/>
            <person name="Phuntmart V."/>
            <person name="Puiu D."/>
            <person name="Shetty J."/>
            <person name="Stajich J.E."/>
            <person name="Tripathy S."/>
            <person name="Wawra S."/>
            <person name="van West P."/>
            <person name="Whitty B.R."/>
            <person name="Coutinho P.M."/>
            <person name="Henrissat B."/>
            <person name="Martin F."/>
            <person name="Thomas P.D."/>
            <person name="Tyler B.M."/>
            <person name="De Vries R.P."/>
            <person name="Kamoun S."/>
            <person name="Yandell M."/>
            <person name="Tisserat N."/>
            <person name="Buell C.R."/>
        </authorList>
    </citation>
    <scope>NUCLEOTIDE SEQUENCE</scope>
    <source>
        <strain evidence="3">DAOM:BR144</strain>
    </source>
</reference>
<dbReference type="InParanoid" id="K3WTU9"/>
<feature type="compositionally biased region" description="Acidic residues" evidence="1">
    <location>
        <begin position="560"/>
        <end position="569"/>
    </location>
</feature>
<proteinExistence type="predicted"/>
<feature type="compositionally biased region" description="Basic residues" evidence="1">
    <location>
        <begin position="618"/>
        <end position="632"/>
    </location>
</feature>
<organism evidence="2 3">
    <name type="scientific">Globisporangium ultimum (strain ATCC 200006 / CBS 805.95 / DAOM BR144)</name>
    <name type="common">Pythium ultimum</name>
    <dbReference type="NCBI Taxonomy" id="431595"/>
    <lineage>
        <taxon>Eukaryota</taxon>
        <taxon>Sar</taxon>
        <taxon>Stramenopiles</taxon>
        <taxon>Oomycota</taxon>
        <taxon>Peronosporomycetes</taxon>
        <taxon>Pythiales</taxon>
        <taxon>Pythiaceae</taxon>
        <taxon>Globisporangium</taxon>
    </lineage>
</organism>
<dbReference type="HOGENOM" id="CLU_033384_0_0_1"/>
<evidence type="ECO:0000313" key="2">
    <source>
        <dbReference type="EnsemblProtists" id="PYU1_T008395"/>
    </source>
</evidence>
<keyword evidence="3" id="KW-1185">Reference proteome</keyword>
<dbReference type="Proteomes" id="UP000019132">
    <property type="component" value="Unassembled WGS sequence"/>
</dbReference>
<feature type="compositionally biased region" description="Basic and acidic residues" evidence="1">
    <location>
        <begin position="633"/>
        <end position="644"/>
    </location>
</feature>
<feature type="compositionally biased region" description="Basic residues" evidence="1">
    <location>
        <begin position="587"/>
        <end position="600"/>
    </location>
</feature>
<protein>
    <submittedName>
        <fullName evidence="2">Uncharacterized protein</fullName>
    </submittedName>
</protein>
<dbReference type="OMA" id="CFHCTYG"/>
<feature type="compositionally biased region" description="Acidic residues" evidence="1">
    <location>
        <begin position="462"/>
        <end position="478"/>
    </location>
</feature>
<dbReference type="VEuPathDB" id="FungiDB:PYU1_G008379"/>
<reference evidence="2" key="3">
    <citation type="submission" date="2015-02" db="UniProtKB">
        <authorList>
            <consortium name="EnsemblProtists"/>
        </authorList>
    </citation>
    <scope>IDENTIFICATION</scope>
    <source>
        <strain evidence="2">DAOM BR144</strain>
    </source>
</reference>
<dbReference type="EMBL" id="GL376613">
    <property type="status" value="NOT_ANNOTATED_CDS"/>
    <property type="molecule type" value="Genomic_DNA"/>
</dbReference>
<dbReference type="EnsemblProtists" id="PYU1_T008395">
    <property type="protein sequence ID" value="PYU1_T008395"/>
    <property type="gene ID" value="PYU1_G008379"/>
</dbReference>
<feature type="compositionally biased region" description="Acidic residues" evidence="1">
    <location>
        <begin position="521"/>
        <end position="532"/>
    </location>
</feature>
<sequence>MAHKLEVLTSRDGAVVASPRVAVDASMSMAFKLPANFVRPTRRAAAHAPPPAAVAGAKKKAFDAQLAANWLTANKETVSGAAVAGKRGSGDDGGEDVDFSWEDRDFSAPLASQAGKTLEHTWEEEDMEMDTTAVSSAMAALEISAWEEQDAPDLPDEFPVLVVNLTRLQRDHFPRNVAGGPPLPPTEEEMRQVFAMVKQTLHRHFAHMVEVLFEQKSCFHCTYGTSRSMLDNLHAAYPEDIFALIDYPTEIQGIPLHEYLFQLSRPSRWKSIEYLKECLRRCSRDIKWKLDVAMELEVLAAQEHDHYVNKQTELGVEIDDLTRLRDSFKAKLDKTSGPTADGKKPGTSSAHYLLLRKLEDIETRLMTLLNTYLEEPELRESECYGMFEMAGDGSPSAGKMNVLDMVVAMIFSRLPRDFSQQLTSEEHFQMLFDHHIHIRRLWKKDFGRLPPRTNAAAYTSDGADDVDNEAAVSPDEEHDVPPLMSESEDEGAQGYGYDDLESYEKVEMEQSLSGGGSNGSEEWEAVYAEDNESSMGMKEDDIDDEDARSVISDAGYGGDYDSDESEDDLPAAAAQTNTEVASIRRSGTAKKPSRRTRAVRQAKPLVVEEKTEIEESKPKKKKEKKAKTSKKSTSKEAKAKKSKGDDEEVPFQPFACTGALNFLRIAKENEMF</sequence>
<reference evidence="3" key="2">
    <citation type="submission" date="2010-04" db="EMBL/GenBank/DDBJ databases">
        <authorList>
            <person name="Buell R."/>
            <person name="Hamilton J."/>
            <person name="Hostetler J."/>
        </authorList>
    </citation>
    <scope>NUCLEOTIDE SEQUENCE [LARGE SCALE GENOMIC DNA]</scope>
    <source>
        <strain evidence="3">DAOM:BR144</strain>
    </source>
</reference>
<dbReference type="eggNOG" id="ENOG502RSAU">
    <property type="taxonomic scope" value="Eukaryota"/>
</dbReference>